<gene>
    <name evidence="2" type="ORF">PPG34_08345</name>
</gene>
<evidence type="ECO:0000313" key="2">
    <source>
        <dbReference type="EMBL" id="MDT7042359.1"/>
    </source>
</evidence>
<keyword evidence="1" id="KW-0812">Transmembrane</keyword>
<dbReference type="RefSeq" id="WP_313832750.1">
    <property type="nucleotide sequence ID" value="NZ_JAQOUE010000001.1"/>
</dbReference>
<comment type="caution">
    <text evidence="2">The sequence shown here is derived from an EMBL/GenBank/DDBJ whole genome shotgun (WGS) entry which is preliminary data.</text>
</comment>
<evidence type="ECO:0000313" key="3">
    <source>
        <dbReference type="Proteomes" id="UP001250932"/>
    </source>
</evidence>
<dbReference type="Proteomes" id="UP001250932">
    <property type="component" value="Unassembled WGS sequence"/>
</dbReference>
<reference evidence="2 3" key="1">
    <citation type="journal article" date="2023" name="ISME J.">
        <title>Cultivation and genomic characterization of novel and ubiquitous marine nitrite-oxidizing bacteria from the Nitrospirales.</title>
        <authorList>
            <person name="Mueller A.J."/>
            <person name="Daebeler A."/>
            <person name="Herbold C.W."/>
            <person name="Kirkegaard R.H."/>
            <person name="Daims H."/>
        </authorList>
    </citation>
    <scope>NUCLEOTIDE SEQUENCE [LARGE SCALE GENOMIC DNA]</scope>
    <source>
        <strain evidence="2 3">EB</strain>
    </source>
</reference>
<accession>A0ABU3K7D8</accession>
<proteinExistence type="predicted"/>
<protein>
    <submittedName>
        <fullName evidence="2">Uncharacterized protein</fullName>
    </submittedName>
</protein>
<organism evidence="2 3">
    <name type="scientific">Candidatus Nitronereus thalassa</name>
    <dbReference type="NCBI Taxonomy" id="3020898"/>
    <lineage>
        <taxon>Bacteria</taxon>
        <taxon>Pseudomonadati</taxon>
        <taxon>Nitrospirota</taxon>
        <taxon>Nitrospiria</taxon>
        <taxon>Nitrospirales</taxon>
        <taxon>Nitrospiraceae</taxon>
        <taxon>Candidatus Nitronereus</taxon>
    </lineage>
</organism>
<dbReference type="EMBL" id="JAQOUE010000001">
    <property type="protein sequence ID" value="MDT7042359.1"/>
    <property type="molecule type" value="Genomic_DNA"/>
</dbReference>
<keyword evidence="3" id="KW-1185">Reference proteome</keyword>
<name>A0ABU3K7D8_9BACT</name>
<feature type="transmembrane region" description="Helical" evidence="1">
    <location>
        <begin position="80"/>
        <end position="101"/>
    </location>
</feature>
<evidence type="ECO:0000256" key="1">
    <source>
        <dbReference type="SAM" id="Phobius"/>
    </source>
</evidence>
<keyword evidence="1" id="KW-0472">Membrane</keyword>
<sequence>MDEGVARKQPMSLVARVSLLATREKNCRTSFSCPSDQQPATSERVRATSTVNEMMNMVQPFNSFLKKGSLSPELVKRVSAGSLIFGCLLLVLWSITFRLSLVTEAQSHMYTSFSLGRQVASLEELWSEDEAEAVRNEWAAAKKGSFEHYPELVHWVAQMNVQAQSLGLELTYRIDEASSPVQGVPDVQRVAMEMTLQAKSPAQGYHQFMQFVRTLSEETLKMNFESIELLGLGQGALKMELRLHTFLQQPV</sequence>
<keyword evidence="1" id="KW-1133">Transmembrane helix</keyword>